<dbReference type="Proteomes" id="UP001157134">
    <property type="component" value="Unassembled WGS sequence"/>
</dbReference>
<evidence type="ECO:0000313" key="4">
    <source>
        <dbReference type="Proteomes" id="UP001157134"/>
    </source>
</evidence>
<keyword evidence="2" id="KW-0732">Signal</keyword>
<feature type="compositionally biased region" description="Polar residues" evidence="1">
    <location>
        <begin position="40"/>
        <end position="53"/>
    </location>
</feature>
<protein>
    <recommendedName>
        <fullName evidence="5">DUF4124 domain-containing protein</fullName>
    </recommendedName>
</protein>
<feature type="region of interest" description="Disordered" evidence="1">
    <location>
        <begin position="40"/>
        <end position="85"/>
    </location>
</feature>
<accession>A0ABQ6HC54</accession>
<evidence type="ECO:0000313" key="3">
    <source>
        <dbReference type="EMBL" id="GLX85710.1"/>
    </source>
</evidence>
<gene>
    <name evidence="3" type="ORF">tloyanaT_19620</name>
</gene>
<reference evidence="3 4" key="1">
    <citation type="submission" date="2023-03" db="EMBL/GenBank/DDBJ databases">
        <title>Thalassotalea loyana LMG 22536T draft genome sequence.</title>
        <authorList>
            <person name="Sawabe T."/>
        </authorList>
    </citation>
    <scope>NUCLEOTIDE SEQUENCE [LARGE SCALE GENOMIC DNA]</scope>
    <source>
        <strain evidence="3 4">LMG 22536</strain>
    </source>
</reference>
<dbReference type="RefSeq" id="WP_284298091.1">
    <property type="nucleotide sequence ID" value="NZ_BSSV01000004.1"/>
</dbReference>
<organism evidence="3 4">
    <name type="scientific">Thalassotalea loyana</name>
    <dbReference type="NCBI Taxonomy" id="280483"/>
    <lineage>
        <taxon>Bacteria</taxon>
        <taxon>Pseudomonadati</taxon>
        <taxon>Pseudomonadota</taxon>
        <taxon>Gammaproteobacteria</taxon>
        <taxon>Alteromonadales</taxon>
        <taxon>Colwelliaceae</taxon>
        <taxon>Thalassotalea</taxon>
    </lineage>
</organism>
<name>A0ABQ6HC54_9GAMM</name>
<comment type="caution">
    <text evidence="3">The sequence shown here is derived from an EMBL/GenBank/DDBJ whole genome shotgun (WGS) entry which is preliminary data.</text>
</comment>
<feature type="signal peptide" evidence="2">
    <location>
        <begin position="1"/>
        <end position="17"/>
    </location>
</feature>
<proteinExistence type="predicted"/>
<evidence type="ECO:0000256" key="2">
    <source>
        <dbReference type="SAM" id="SignalP"/>
    </source>
</evidence>
<sequence>MKKYVLGLLVFSSFCFGQNVVVYRWVDENNVVHFSQQQPAHDNYTTITMSSRSKQTTKSPQPTEPEEPSPTPSFNDENDPPSSVVSMTIEQRCEDAQNNIKTLSAFDQVQYTDSQGQVHILSKEEKRQQLLLSQKQVEIYCQ</sequence>
<evidence type="ECO:0008006" key="5">
    <source>
        <dbReference type="Google" id="ProtNLM"/>
    </source>
</evidence>
<keyword evidence="4" id="KW-1185">Reference proteome</keyword>
<feature type="chain" id="PRO_5046968942" description="DUF4124 domain-containing protein" evidence="2">
    <location>
        <begin position="18"/>
        <end position="142"/>
    </location>
</feature>
<evidence type="ECO:0000256" key="1">
    <source>
        <dbReference type="SAM" id="MobiDB-lite"/>
    </source>
</evidence>
<dbReference type="EMBL" id="BSSV01000004">
    <property type="protein sequence ID" value="GLX85710.1"/>
    <property type="molecule type" value="Genomic_DNA"/>
</dbReference>